<comment type="caution">
    <text evidence="6">The sequence shown here is derived from an EMBL/GenBank/DDBJ whole genome shotgun (WGS) entry which is preliminary data.</text>
</comment>
<reference evidence="6 7" key="1">
    <citation type="submission" date="2018-10" db="EMBL/GenBank/DDBJ databases">
        <title>Dokdonia luteus sp. nov., isolated from sea water.</title>
        <authorList>
            <person name="Zhou L.Y."/>
            <person name="Du Z.J."/>
        </authorList>
    </citation>
    <scope>NUCLEOTIDE SEQUENCE [LARGE SCALE GENOMIC DNA]</scope>
    <source>
        <strain evidence="6 7">SH27</strain>
    </source>
</reference>
<evidence type="ECO:0000256" key="2">
    <source>
        <dbReference type="ARBA" id="ARBA00022723"/>
    </source>
</evidence>
<evidence type="ECO:0000256" key="4">
    <source>
        <dbReference type="ARBA" id="ARBA00023008"/>
    </source>
</evidence>
<dbReference type="RefSeq" id="WP_121916119.1">
    <property type="nucleotide sequence ID" value="NZ_REFV01000002.1"/>
</dbReference>
<dbReference type="PROSITE" id="PS51257">
    <property type="entry name" value="PROKAR_LIPOPROTEIN"/>
    <property type="match status" value="1"/>
</dbReference>
<dbReference type="PROSITE" id="PS00196">
    <property type="entry name" value="COPPER_BLUE"/>
    <property type="match status" value="1"/>
</dbReference>
<name>A0A3M0GFN5_9FLAO</name>
<dbReference type="GO" id="GO:0005507">
    <property type="term" value="F:copper ion binding"/>
    <property type="evidence" value="ECO:0007669"/>
    <property type="project" value="InterPro"/>
</dbReference>
<dbReference type="SUPFAM" id="SSF49503">
    <property type="entry name" value="Cupredoxins"/>
    <property type="match status" value="1"/>
</dbReference>
<dbReference type="InterPro" id="IPR028871">
    <property type="entry name" value="BlueCu_1_BS"/>
</dbReference>
<protein>
    <submittedName>
        <fullName evidence="6">Azurin</fullName>
    </submittedName>
</protein>
<organism evidence="6 7">
    <name type="scientific">Dokdonia sinensis</name>
    <dbReference type="NCBI Taxonomy" id="2479847"/>
    <lineage>
        <taxon>Bacteria</taxon>
        <taxon>Pseudomonadati</taxon>
        <taxon>Bacteroidota</taxon>
        <taxon>Flavobacteriia</taxon>
        <taxon>Flavobacteriales</taxon>
        <taxon>Flavobacteriaceae</taxon>
        <taxon>Dokdonia</taxon>
    </lineage>
</organism>
<dbReference type="NCBIfam" id="TIGR02695">
    <property type="entry name" value="azurin"/>
    <property type="match status" value="1"/>
</dbReference>
<dbReference type="InterPro" id="IPR000923">
    <property type="entry name" value="BlueCu_1"/>
</dbReference>
<dbReference type="Proteomes" id="UP000281985">
    <property type="component" value="Unassembled WGS sequence"/>
</dbReference>
<dbReference type="InterPro" id="IPR050845">
    <property type="entry name" value="Cu-binding_ET"/>
</dbReference>
<keyword evidence="1" id="KW-0813">Transport</keyword>
<dbReference type="OrthoDB" id="9814063at2"/>
<dbReference type="GO" id="GO:0009055">
    <property type="term" value="F:electron transfer activity"/>
    <property type="evidence" value="ECO:0007669"/>
    <property type="project" value="InterPro"/>
</dbReference>
<dbReference type="Gene3D" id="2.60.40.420">
    <property type="entry name" value="Cupredoxins - blue copper proteins"/>
    <property type="match status" value="1"/>
</dbReference>
<keyword evidence="3" id="KW-0249">Electron transport</keyword>
<keyword evidence="4" id="KW-0186">Copper</keyword>
<keyword evidence="2" id="KW-0479">Metal-binding</keyword>
<dbReference type="PANTHER" id="PTHR38439">
    <property type="entry name" value="AURACYANIN-B"/>
    <property type="match status" value="1"/>
</dbReference>
<dbReference type="Pfam" id="PF00127">
    <property type="entry name" value="Copper-bind"/>
    <property type="match status" value="1"/>
</dbReference>
<dbReference type="InterPro" id="IPR014068">
    <property type="entry name" value="Azurin"/>
</dbReference>
<dbReference type="PANTHER" id="PTHR38439:SF2">
    <property type="entry name" value="OUTER MEMBRANE PROTEIN H.8"/>
    <property type="match status" value="1"/>
</dbReference>
<sequence length="170" mass="18104">MNIKKILALVAFAGVIVSCGGDEKKKDEKESVTIGAKKQSKKKDDNAVNLALAGNDLMKFDKEEFTVKAGQEVTLTLRHTGKIDIKVMGHNFVLLKQGVNVPAFSANASSAGQANDWIPEGTDDVIAHTKMIGGGQSTSVTFTAPEAGTYDFICSFPGHSGLMKGKFIVE</sequence>
<proteinExistence type="predicted"/>
<evidence type="ECO:0000313" key="7">
    <source>
        <dbReference type="Proteomes" id="UP000281985"/>
    </source>
</evidence>
<gene>
    <name evidence="6" type="primary">azu</name>
    <name evidence="6" type="ORF">EAX61_02690</name>
</gene>
<dbReference type="EMBL" id="REFV01000002">
    <property type="protein sequence ID" value="RMB63317.1"/>
    <property type="molecule type" value="Genomic_DNA"/>
</dbReference>
<dbReference type="CDD" id="cd13922">
    <property type="entry name" value="Azurin"/>
    <property type="match status" value="1"/>
</dbReference>
<evidence type="ECO:0000256" key="1">
    <source>
        <dbReference type="ARBA" id="ARBA00022448"/>
    </source>
</evidence>
<keyword evidence="7" id="KW-1185">Reference proteome</keyword>
<evidence type="ECO:0000256" key="3">
    <source>
        <dbReference type="ARBA" id="ARBA00022982"/>
    </source>
</evidence>
<dbReference type="AlphaFoldDB" id="A0A3M0GFN5"/>
<dbReference type="InterPro" id="IPR008972">
    <property type="entry name" value="Cupredoxin"/>
</dbReference>
<evidence type="ECO:0000259" key="5">
    <source>
        <dbReference type="Pfam" id="PF00127"/>
    </source>
</evidence>
<accession>A0A3M0GFN5</accession>
<evidence type="ECO:0000313" key="6">
    <source>
        <dbReference type="EMBL" id="RMB63317.1"/>
    </source>
</evidence>
<feature type="domain" description="Blue (type 1) copper" evidence="5">
    <location>
        <begin position="49"/>
        <end position="170"/>
    </location>
</feature>